<evidence type="ECO:0000256" key="2">
    <source>
        <dbReference type="ARBA" id="ARBA00022692"/>
    </source>
</evidence>
<dbReference type="InterPro" id="IPR003887">
    <property type="entry name" value="LEM_dom"/>
</dbReference>
<keyword evidence="5" id="KW-0539">Nucleus</keyword>
<feature type="compositionally biased region" description="Polar residues" evidence="6">
    <location>
        <begin position="160"/>
        <end position="177"/>
    </location>
</feature>
<proteinExistence type="predicted"/>
<dbReference type="SUPFAM" id="SSF63451">
    <property type="entry name" value="LEM domain"/>
    <property type="match status" value="1"/>
</dbReference>
<dbReference type="SMART" id="SM00540">
    <property type="entry name" value="LEM"/>
    <property type="match status" value="1"/>
</dbReference>
<evidence type="ECO:0000313" key="10">
    <source>
        <dbReference type="Proteomes" id="UP000019149"/>
    </source>
</evidence>
<keyword evidence="10" id="KW-1185">Reference proteome</keyword>
<dbReference type="GO" id="GO:0031490">
    <property type="term" value="F:chromatin DNA binding"/>
    <property type="evidence" value="ECO:0007669"/>
    <property type="project" value="TreeGrafter"/>
</dbReference>
<dbReference type="Gene3D" id="3.30.70.330">
    <property type="match status" value="1"/>
</dbReference>
<evidence type="ECO:0000313" key="9">
    <source>
        <dbReference type="EMBL" id="EUB58116.1"/>
    </source>
</evidence>
<feature type="compositionally biased region" description="Low complexity" evidence="6">
    <location>
        <begin position="200"/>
        <end position="217"/>
    </location>
</feature>
<keyword evidence="4 7" id="KW-0472">Membrane</keyword>
<evidence type="ECO:0000259" key="8">
    <source>
        <dbReference type="PROSITE" id="PS50954"/>
    </source>
</evidence>
<dbReference type="EMBL" id="APAU02000068">
    <property type="protein sequence ID" value="EUB58116.1"/>
    <property type="molecule type" value="Genomic_DNA"/>
</dbReference>
<dbReference type="PANTHER" id="PTHR13428">
    <property type="entry name" value="INNER NUCLEAR MEMBRANE PROTEIN MAN1 LEM DOMAIN CONTAINING PROTEIN"/>
    <property type="match status" value="1"/>
</dbReference>
<evidence type="ECO:0000256" key="5">
    <source>
        <dbReference type="ARBA" id="ARBA00023242"/>
    </source>
</evidence>
<evidence type="ECO:0000256" key="6">
    <source>
        <dbReference type="SAM" id="MobiDB-lite"/>
    </source>
</evidence>
<dbReference type="Pfam" id="PF03020">
    <property type="entry name" value="LEM"/>
    <property type="match status" value="1"/>
</dbReference>
<keyword evidence="3 7" id="KW-1133">Transmembrane helix</keyword>
<feature type="region of interest" description="Disordered" evidence="6">
    <location>
        <begin position="135"/>
        <end position="232"/>
    </location>
</feature>
<dbReference type="GeneID" id="36342751"/>
<feature type="region of interest" description="Disordered" evidence="6">
    <location>
        <begin position="1"/>
        <end position="29"/>
    </location>
</feature>
<evidence type="ECO:0000256" key="7">
    <source>
        <dbReference type="SAM" id="Phobius"/>
    </source>
</evidence>
<dbReference type="FunFam" id="1.10.720.40:FF:000001">
    <property type="entry name" value="LEM domain containing 2, isoform CRA_a"/>
    <property type="match status" value="1"/>
</dbReference>
<comment type="subcellular location">
    <subcellularLocation>
        <location evidence="1">Nucleus membrane</location>
    </subcellularLocation>
</comment>
<dbReference type="Proteomes" id="UP000019149">
    <property type="component" value="Unassembled WGS sequence"/>
</dbReference>
<feature type="domain" description="LEM" evidence="8">
    <location>
        <begin position="1"/>
        <end position="42"/>
    </location>
</feature>
<keyword evidence="2 7" id="KW-0812">Transmembrane</keyword>
<feature type="region of interest" description="Disordered" evidence="6">
    <location>
        <begin position="41"/>
        <end position="60"/>
    </location>
</feature>
<feature type="compositionally biased region" description="Polar residues" evidence="6">
    <location>
        <begin position="185"/>
        <end position="198"/>
    </location>
</feature>
<dbReference type="RefSeq" id="XP_024349312.1">
    <property type="nucleotide sequence ID" value="XM_024496285.1"/>
</dbReference>
<evidence type="ECO:0000256" key="3">
    <source>
        <dbReference type="ARBA" id="ARBA00022989"/>
    </source>
</evidence>
<dbReference type="PROSITE" id="PS50954">
    <property type="entry name" value="LEM"/>
    <property type="match status" value="1"/>
</dbReference>
<gene>
    <name evidence="9" type="ORF">EGR_07036</name>
</gene>
<dbReference type="Gene3D" id="1.10.720.40">
    <property type="match status" value="1"/>
</dbReference>
<evidence type="ECO:0000256" key="4">
    <source>
        <dbReference type="ARBA" id="ARBA00023136"/>
    </source>
</evidence>
<dbReference type="GO" id="GO:0030514">
    <property type="term" value="P:negative regulation of BMP signaling pathway"/>
    <property type="evidence" value="ECO:0007669"/>
    <property type="project" value="TreeGrafter"/>
</dbReference>
<dbReference type="OMA" id="WTEVEHY"/>
<dbReference type="InterPro" id="IPR018996">
    <property type="entry name" value="Man1/Src1-like_C"/>
</dbReference>
<sequence>MQALSDDELRDKLKANGYEPGPITPATRQVYERKLERLLKDNKTGSKIPRSEQAKRSESIKPEGTFTSLALLLIKDLWCFAKSIILVLLDGLPPGPSSRSVNQTAFLSATRVGGPNNSLKSDSRRQFSNTSLRDSFMGSAFTPQQNPGHTPNAGVRSPLRTANTDVLRDSSNLTNTGLGMRPRNLISSPATTQLNYQDGGSIPSSSSLSPARGISASHGYDPRITSRERSSLSGWVPRTSNLGSTILSDDSNLAPDGIVHRAYQSDKMSNYRQLLPGESFERSFCSKIFNFSLGNQVPNLILFCGIVLLAVIVSSYLLLKDKHSNVGRIADLQKVVCLPEEHSERRMVAVLSRPSCINSQDLPPVLRIVHSLFEILSRFAGEHFCGESVESSRIEVETAKRLVESYFANHPAASVTVDQVDALWSSVLIIIIEVGQKHLQIAAYDANGQPPPDWRDVVELESLRPYIPGGCRLRLLTNSVLHFLSNLLWLLFILSAVGGFCYVIYRIKQSQQNRTKKRTMRIREIVREVSCILQQQLQHRKSNPTEPPYVPVSMIKERLSHTNPDLAELWTEVEHYVHLVEGSILVQEWRGVGETWQWQAGSGWQGSGKHLSVSSPRSSTITNTANSLGGQPRGYTANSSCAVETLLGKSQNLPFTTPPTECLKVRNMFTTDLMDVSAKRRLIRELLNRVAMCGPILHIGLDSQNNQGLVYIKCASPVVAGRVFEAINANYFDSHLLTVKFLRASKYHLRFPDAHNAVTPLNVADFE</sequence>
<feature type="transmembrane region" description="Helical" evidence="7">
    <location>
        <begin position="483"/>
        <end position="505"/>
    </location>
</feature>
<feature type="transmembrane region" description="Helical" evidence="7">
    <location>
        <begin position="300"/>
        <end position="319"/>
    </location>
</feature>
<accession>W6UC24</accession>
<dbReference type="GO" id="GO:0006998">
    <property type="term" value="P:nuclear envelope organization"/>
    <property type="evidence" value="ECO:0007669"/>
    <property type="project" value="TreeGrafter"/>
</dbReference>
<dbReference type="CDD" id="cd12934">
    <property type="entry name" value="LEM"/>
    <property type="match status" value="1"/>
</dbReference>
<dbReference type="InterPro" id="IPR052277">
    <property type="entry name" value="INM_ESCRT-Associated"/>
</dbReference>
<dbReference type="CTD" id="36342751"/>
<dbReference type="InterPro" id="IPR011015">
    <property type="entry name" value="LEM/LEM-like_dom_sf"/>
</dbReference>
<name>W6UC24_ECHGR</name>
<comment type="caution">
    <text evidence="9">The sequence shown here is derived from an EMBL/GenBank/DDBJ whole genome shotgun (WGS) entry which is preliminary data.</text>
</comment>
<organism evidence="9 10">
    <name type="scientific">Echinococcus granulosus</name>
    <name type="common">Hydatid tapeworm</name>
    <dbReference type="NCBI Taxonomy" id="6210"/>
    <lineage>
        <taxon>Eukaryota</taxon>
        <taxon>Metazoa</taxon>
        <taxon>Spiralia</taxon>
        <taxon>Lophotrochozoa</taxon>
        <taxon>Platyhelminthes</taxon>
        <taxon>Cestoda</taxon>
        <taxon>Eucestoda</taxon>
        <taxon>Cyclophyllidea</taxon>
        <taxon>Taeniidae</taxon>
        <taxon>Echinococcus</taxon>
        <taxon>Echinococcus granulosus group</taxon>
    </lineage>
</organism>
<dbReference type="Pfam" id="PF09402">
    <property type="entry name" value="MSC"/>
    <property type="match status" value="1"/>
</dbReference>
<reference evidence="9 10" key="1">
    <citation type="journal article" date="2013" name="Nat. Genet.">
        <title>The genome of the hydatid tapeworm Echinococcus granulosus.</title>
        <authorList>
            <person name="Zheng H."/>
            <person name="Zhang W."/>
            <person name="Zhang L."/>
            <person name="Zhang Z."/>
            <person name="Li J."/>
            <person name="Lu G."/>
            <person name="Zhu Y."/>
            <person name="Wang Y."/>
            <person name="Huang Y."/>
            <person name="Liu J."/>
            <person name="Kang H."/>
            <person name="Chen J."/>
            <person name="Wang L."/>
            <person name="Chen A."/>
            <person name="Yu S."/>
            <person name="Gao Z."/>
            <person name="Jin L."/>
            <person name="Gu W."/>
            <person name="Wang Z."/>
            <person name="Zhao L."/>
            <person name="Shi B."/>
            <person name="Wen H."/>
            <person name="Lin R."/>
            <person name="Jones M.K."/>
            <person name="Brejova B."/>
            <person name="Vinar T."/>
            <person name="Zhao G."/>
            <person name="McManus D.P."/>
            <person name="Chen Z."/>
            <person name="Zhou Y."/>
            <person name="Wang S."/>
        </authorList>
    </citation>
    <scope>NUCLEOTIDE SEQUENCE [LARGE SCALE GENOMIC DNA]</scope>
</reference>
<dbReference type="PANTHER" id="PTHR13428:SF12">
    <property type="entry name" value="INNER NUCLEAR MEMBRANE PROTEIN MAN1"/>
    <property type="match status" value="1"/>
</dbReference>
<dbReference type="GO" id="GO:0031965">
    <property type="term" value="C:nuclear membrane"/>
    <property type="evidence" value="ECO:0007669"/>
    <property type="project" value="UniProtKB-SubCell"/>
</dbReference>
<evidence type="ECO:0000256" key="1">
    <source>
        <dbReference type="ARBA" id="ARBA00004126"/>
    </source>
</evidence>
<feature type="compositionally biased region" description="Basic and acidic residues" evidence="6">
    <location>
        <begin position="220"/>
        <end position="230"/>
    </location>
</feature>
<dbReference type="InterPro" id="IPR012677">
    <property type="entry name" value="Nucleotide-bd_a/b_plait_sf"/>
</dbReference>
<dbReference type="OrthoDB" id="6363067at2759"/>
<protein>
    <submittedName>
        <fullName evidence="9">Inner nuclear membrane protein Man1</fullName>
    </submittedName>
</protein>
<dbReference type="STRING" id="6210.W6UC24"/>
<dbReference type="KEGG" id="egl:EGR_07036"/>
<dbReference type="AlphaFoldDB" id="W6UC24"/>